<gene>
    <name evidence="1" type="ORF">COT54_00910</name>
</gene>
<comment type="caution">
    <text evidence="1">The sequence shown here is derived from an EMBL/GenBank/DDBJ whole genome shotgun (WGS) entry which is preliminary data.</text>
</comment>
<accession>A0A2H0WZX7</accession>
<proteinExistence type="predicted"/>
<dbReference type="EMBL" id="PEYY01000037">
    <property type="protein sequence ID" value="PIS18135.1"/>
    <property type="molecule type" value="Genomic_DNA"/>
</dbReference>
<dbReference type="AlphaFoldDB" id="A0A2H0WZX7"/>
<reference evidence="2" key="1">
    <citation type="submission" date="2017-09" db="EMBL/GenBank/DDBJ databases">
        <title>Depth-based differentiation of microbial function through sediment-hosted aquifers and enrichment of novel symbionts in the deep terrestrial subsurface.</title>
        <authorList>
            <person name="Probst A.J."/>
            <person name="Ladd B."/>
            <person name="Jarett J.K."/>
            <person name="Geller-Mcgrath D.E."/>
            <person name="Sieber C.M.K."/>
            <person name="Emerson J.B."/>
            <person name="Anantharaman K."/>
            <person name="Thomas B.C."/>
            <person name="Malmstrom R."/>
            <person name="Stieglmeier M."/>
            <person name="Klingl A."/>
            <person name="Woyke T."/>
            <person name="Ryan C.M."/>
            <person name="Banfield J.F."/>
        </authorList>
    </citation>
    <scope>NUCLEOTIDE SEQUENCE [LARGE SCALE GENOMIC DNA]</scope>
</reference>
<evidence type="ECO:0000313" key="1">
    <source>
        <dbReference type="EMBL" id="PIS18135.1"/>
    </source>
</evidence>
<evidence type="ECO:0000313" key="2">
    <source>
        <dbReference type="Proteomes" id="UP000229574"/>
    </source>
</evidence>
<protein>
    <submittedName>
        <fullName evidence="1">Uncharacterized protein</fullName>
    </submittedName>
</protein>
<organism evidence="1 2">
    <name type="scientific">Candidatus Collierbacteria bacterium CG09_land_8_20_14_0_10_46_12</name>
    <dbReference type="NCBI Taxonomy" id="1974533"/>
    <lineage>
        <taxon>Bacteria</taxon>
        <taxon>Candidatus Collieribacteriota</taxon>
    </lineage>
</organism>
<dbReference type="Proteomes" id="UP000229574">
    <property type="component" value="Unassembled WGS sequence"/>
</dbReference>
<sequence>MANKSDFLDGLRLLVGRAELEESEKERLLALLTEARFSTVELDDLNKIANIVESEKANMEREISESSDPDLINEMSEVTEAIEKIEYDSAIKAFDEMGVVTNNSGQVAEKSGQWLLDKFAGIQ</sequence>
<name>A0A2H0WZX7_9BACT</name>